<dbReference type="EMBL" id="JANAWD010000277">
    <property type="protein sequence ID" value="KAJ3482350.1"/>
    <property type="molecule type" value="Genomic_DNA"/>
</dbReference>
<accession>A0AAD5UZR6</accession>
<keyword evidence="1" id="KW-0472">Membrane</keyword>
<keyword evidence="1" id="KW-1133">Transmembrane helix</keyword>
<name>A0AAD5UZR6_9APHY</name>
<evidence type="ECO:0000256" key="1">
    <source>
        <dbReference type="SAM" id="Phobius"/>
    </source>
</evidence>
<dbReference type="AlphaFoldDB" id="A0AAD5UZR6"/>
<gene>
    <name evidence="2" type="ORF">NLI96_g7036</name>
</gene>
<protein>
    <submittedName>
        <fullName evidence="2">Uncharacterized protein</fullName>
    </submittedName>
</protein>
<feature type="transmembrane region" description="Helical" evidence="1">
    <location>
        <begin position="9"/>
        <end position="32"/>
    </location>
</feature>
<comment type="caution">
    <text evidence="2">The sequence shown here is derived from an EMBL/GenBank/DDBJ whole genome shotgun (WGS) entry which is preliminary data.</text>
</comment>
<proteinExistence type="predicted"/>
<feature type="transmembrane region" description="Helical" evidence="1">
    <location>
        <begin position="52"/>
        <end position="74"/>
    </location>
</feature>
<reference evidence="2" key="1">
    <citation type="submission" date="2022-07" db="EMBL/GenBank/DDBJ databases">
        <title>Genome Sequence of Physisporinus lineatus.</title>
        <authorList>
            <person name="Buettner E."/>
        </authorList>
    </citation>
    <scope>NUCLEOTIDE SEQUENCE</scope>
    <source>
        <strain evidence="2">VT162</strain>
    </source>
</reference>
<dbReference type="Proteomes" id="UP001212997">
    <property type="component" value="Unassembled WGS sequence"/>
</dbReference>
<evidence type="ECO:0000313" key="2">
    <source>
        <dbReference type="EMBL" id="KAJ3482350.1"/>
    </source>
</evidence>
<organism evidence="2 3">
    <name type="scientific">Meripilus lineatus</name>
    <dbReference type="NCBI Taxonomy" id="2056292"/>
    <lineage>
        <taxon>Eukaryota</taxon>
        <taxon>Fungi</taxon>
        <taxon>Dikarya</taxon>
        <taxon>Basidiomycota</taxon>
        <taxon>Agaricomycotina</taxon>
        <taxon>Agaricomycetes</taxon>
        <taxon>Polyporales</taxon>
        <taxon>Meripilaceae</taxon>
        <taxon>Meripilus</taxon>
    </lineage>
</organism>
<feature type="transmembrane region" description="Helical" evidence="1">
    <location>
        <begin position="86"/>
        <end position="107"/>
    </location>
</feature>
<keyword evidence="1" id="KW-0812">Transmembrane</keyword>
<evidence type="ECO:0000313" key="3">
    <source>
        <dbReference type="Proteomes" id="UP001212997"/>
    </source>
</evidence>
<keyword evidence="3" id="KW-1185">Reference proteome</keyword>
<sequence>MASINRVRVVFYVALLLFAIILLGLTAQRLNYTTHLPVGDPLNGGRSFHDPIIAELLVTSILTILWAPFAIYILSGTSDYGLYTSFLGEATALFFLFMFYVVGAGIASVRHITFHALISIS</sequence>